<evidence type="ECO:0000313" key="2">
    <source>
        <dbReference type="Proteomes" id="UP000199087"/>
    </source>
</evidence>
<dbReference type="Proteomes" id="UP000199087">
    <property type="component" value="Unassembled WGS sequence"/>
</dbReference>
<dbReference type="Pfam" id="PF14025">
    <property type="entry name" value="DUF4241"/>
    <property type="match status" value="1"/>
</dbReference>
<name>A0A0U1NZD2_9BACI</name>
<keyword evidence="2" id="KW-1185">Reference proteome</keyword>
<sequence length="214" mass="24687">MVYKINPEFLLFNDGEKRTMPEESEIFCEKIGEIELPSGQIVACDPFIGMEEEPFTKQVTSGKYPVLLNIIRYKNEDERIAFAIIKFNENKVNTWEMALQHGQGIDELEDDEFFGYGVDSGTGSFMDKKTLNTLLAYEEERQNENSDYYIYLEFEDEFDKTYKDTRSWLVTTIKEKASISMFSSGWGDGSYPSFWGLDENGDVACLVTDFLITD</sequence>
<reference evidence="2" key="1">
    <citation type="submission" date="2015-05" db="EMBL/GenBank/DDBJ databases">
        <authorList>
            <person name="Urmite Genomes"/>
        </authorList>
    </citation>
    <scope>NUCLEOTIDE SEQUENCE [LARGE SCALE GENOMIC DNA]</scope>
    <source>
        <strain evidence="2">LF1</strain>
    </source>
</reference>
<dbReference type="AlphaFoldDB" id="A0A0U1NZD2"/>
<protein>
    <submittedName>
        <fullName evidence="1">Cytoplasmic protein</fullName>
    </submittedName>
</protein>
<dbReference type="OrthoDB" id="9789980at2"/>
<evidence type="ECO:0000313" key="1">
    <source>
        <dbReference type="EMBL" id="CRK83353.1"/>
    </source>
</evidence>
<gene>
    <name evidence="1" type="ORF">BN000_03318</name>
</gene>
<proteinExistence type="predicted"/>
<dbReference type="RefSeq" id="WP_090635756.1">
    <property type="nucleotide sequence ID" value="NZ_CVRB01000003.1"/>
</dbReference>
<dbReference type="InterPro" id="IPR025335">
    <property type="entry name" value="DUF4241"/>
</dbReference>
<accession>A0A0U1NZD2</accession>
<organism evidence="1 2">
    <name type="scientific">Neobacillus massiliamazoniensis</name>
    <dbReference type="NCBI Taxonomy" id="1499688"/>
    <lineage>
        <taxon>Bacteria</taxon>
        <taxon>Bacillati</taxon>
        <taxon>Bacillota</taxon>
        <taxon>Bacilli</taxon>
        <taxon>Bacillales</taxon>
        <taxon>Bacillaceae</taxon>
        <taxon>Neobacillus</taxon>
    </lineage>
</organism>
<dbReference type="STRING" id="1499688.BN000_03318"/>
<dbReference type="EMBL" id="CVRB01000003">
    <property type="protein sequence ID" value="CRK83353.1"/>
    <property type="molecule type" value="Genomic_DNA"/>
</dbReference>